<comment type="caution">
    <text evidence="2">The sequence shown here is derived from an EMBL/GenBank/DDBJ whole genome shotgun (WGS) entry which is preliminary data.</text>
</comment>
<dbReference type="STRING" id="585506.HMPREF0877_0178"/>
<gene>
    <name evidence="2" type="ORF">HMPREF0877_0178</name>
</gene>
<feature type="region of interest" description="Disordered" evidence="1">
    <location>
        <begin position="138"/>
        <end position="161"/>
    </location>
</feature>
<evidence type="ECO:0000313" key="2">
    <source>
        <dbReference type="EMBL" id="EER75667.1"/>
    </source>
</evidence>
<evidence type="ECO:0000313" key="3">
    <source>
        <dbReference type="Proteomes" id="UP000004528"/>
    </source>
</evidence>
<dbReference type="EMBL" id="ACKU01000004">
    <property type="protein sequence ID" value="EER75667.1"/>
    <property type="molecule type" value="Genomic_DNA"/>
</dbReference>
<proteinExistence type="predicted"/>
<keyword evidence="3" id="KW-1185">Reference proteome</keyword>
<accession>C5R883</accession>
<dbReference type="InterPro" id="IPR006448">
    <property type="entry name" value="Phage_term_ssu_P27"/>
</dbReference>
<sequence>MPGRKAKPANVITMEGNALRKSKVEIEGRTKREEAMNVVQPDKFVAPDDMQGKERDVFYETKNMLKKMSLLHNADVRLVASYARTAVMVDELWAEIDTMGLTYVDEKGVVRNNPTINEWRRTTQQLVKLGNEIGFTPSSRASLANKQFGSEKKEDTKSEWD</sequence>
<dbReference type="HOGENOM" id="CLU_1643026_0_0_9"/>
<dbReference type="NCBIfam" id="TIGR01558">
    <property type="entry name" value="sm_term_P27"/>
    <property type="match status" value="1"/>
</dbReference>
<feature type="compositionally biased region" description="Basic and acidic residues" evidence="1">
    <location>
        <begin position="149"/>
        <end position="161"/>
    </location>
</feature>
<dbReference type="AlphaFoldDB" id="C5R883"/>
<dbReference type="Pfam" id="PF05119">
    <property type="entry name" value="Terminase_4"/>
    <property type="match status" value="1"/>
</dbReference>
<organism evidence="2 3">
    <name type="scientific">Weissella paramesenteroides ATCC 33313</name>
    <dbReference type="NCBI Taxonomy" id="585506"/>
    <lineage>
        <taxon>Bacteria</taxon>
        <taxon>Bacillati</taxon>
        <taxon>Bacillota</taxon>
        <taxon>Bacilli</taxon>
        <taxon>Lactobacillales</taxon>
        <taxon>Lactobacillaceae</taxon>
        <taxon>Weissella</taxon>
    </lineage>
</organism>
<evidence type="ECO:0000256" key="1">
    <source>
        <dbReference type="SAM" id="MobiDB-lite"/>
    </source>
</evidence>
<feature type="compositionally biased region" description="Polar residues" evidence="1">
    <location>
        <begin position="138"/>
        <end position="148"/>
    </location>
</feature>
<protein>
    <submittedName>
        <fullName evidence="2">Phage terminase, small subunit</fullName>
    </submittedName>
</protein>
<name>C5R883_WEIPA</name>
<dbReference type="Proteomes" id="UP000004528">
    <property type="component" value="Unassembled WGS sequence"/>
</dbReference>
<reference evidence="2 3" key="1">
    <citation type="submission" date="2009-04" db="EMBL/GenBank/DDBJ databases">
        <authorList>
            <person name="Qin X."/>
            <person name="Bachman B."/>
            <person name="Battles P."/>
            <person name="Bell A."/>
            <person name="Bess C."/>
            <person name="Bickham C."/>
            <person name="Chaboub L."/>
            <person name="Chen D."/>
            <person name="Coyle M."/>
            <person name="Deiros D.R."/>
            <person name="Dinh H."/>
            <person name="Forbes L."/>
            <person name="Fowler G."/>
            <person name="Francisco L."/>
            <person name="Fu Q."/>
            <person name="Gubbala S."/>
            <person name="Hale W."/>
            <person name="Han Y."/>
            <person name="Hemphill L."/>
            <person name="Highlander S.K."/>
            <person name="Hirani K."/>
            <person name="Hogues M."/>
            <person name="Jackson L."/>
            <person name="Jakkamsetti A."/>
            <person name="Javaid M."/>
            <person name="Jiang H."/>
            <person name="Korchina V."/>
            <person name="Kovar C."/>
            <person name="Lara F."/>
            <person name="Lee S."/>
            <person name="Mata R."/>
            <person name="Mathew T."/>
            <person name="Moen C."/>
            <person name="Morales K."/>
            <person name="Munidasa M."/>
            <person name="Nazareth L."/>
            <person name="Ngo R."/>
            <person name="Nguyen L."/>
            <person name="Okwuonu G."/>
            <person name="Ongeri F."/>
            <person name="Patil S."/>
            <person name="Petrosino J."/>
            <person name="Pham C."/>
            <person name="Pham P."/>
            <person name="Pu L.-L."/>
            <person name="Puazo M."/>
            <person name="Raj R."/>
            <person name="Reid J."/>
            <person name="Rouhana J."/>
            <person name="Saada N."/>
            <person name="Shang Y."/>
            <person name="Simmons D."/>
            <person name="Thornton R."/>
            <person name="Warren J."/>
            <person name="Weissenberger G."/>
            <person name="Zhang J."/>
            <person name="Zhang L."/>
            <person name="Zhou C."/>
            <person name="Zhu D."/>
            <person name="Muzny D."/>
            <person name="Worley K."/>
            <person name="Gibbs R."/>
        </authorList>
    </citation>
    <scope>NUCLEOTIDE SEQUENCE [LARGE SCALE GENOMIC DNA]</scope>
    <source>
        <strain evidence="2 3">ATCC 33313</strain>
    </source>
</reference>
<dbReference type="RefSeq" id="WP_002829107.1">
    <property type="nucleotide sequence ID" value="NZ_GG697136.1"/>
</dbReference>